<dbReference type="Proteomes" id="UP001194469">
    <property type="component" value="Unassembled WGS sequence"/>
</dbReference>
<dbReference type="InterPro" id="IPR053861">
    <property type="entry name" value="Phage_Mu_Gp45_N"/>
</dbReference>
<keyword evidence="4" id="KW-1185">Reference proteome</keyword>
<feature type="compositionally biased region" description="Polar residues" evidence="1">
    <location>
        <begin position="194"/>
        <end position="207"/>
    </location>
</feature>
<protein>
    <submittedName>
        <fullName evidence="3">Phage baseplate assembly protein V</fullName>
    </submittedName>
</protein>
<evidence type="ECO:0000259" key="2">
    <source>
        <dbReference type="Pfam" id="PF06890"/>
    </source>
</evidence>
<evidence type="ECO:0000256" key="1">
    <source>
        <dbReference type="SAM" id="MobiDB-lite"/>
    </source>
</evidence>
<accession>A0ABS0J504</accession>
<feature type="region of interest" description="Disordered" evidence="1">
    <location>
        <begin position="186"/>
        <end position="207"/>
    </location>
</feature>
<dbReference type="NCBIfam" id="TIGR01644">
    <property type="entry name" value="phage_P2_V"/>
    <property type="match status" value="1"/>
</dbReference>
<sequence length="207" mass="22367">MDQSTFARMTSRITRALHGMVARATVRRVDDGPKMQELQVGLLADELADGVERFQNYGFTAHPMPGAEGIAVFVGADRAHGVVIAVDDRRFRLTSLEPGEVAIYTDEGDTIHLMRDRRIKITTLHLEVDAEEDVTMTTKRYAVTATESATINTPSFTSRGVGEGTCASTMQGSLHVTDDATAGSVSLRHHTHKSNGTGVQTDQPLGG</sequence>
<evidence type="ECO:0000313" key="3">
    <source>
        <dbReference type="EMBL" id="MBG3877496.1"/>
    </source>
</evidence>
<comment type="caution">
    <text evidence="3">The sequence shown here is derived from an EMBL/GenBank/DDBJ whole genome shotgun (WGS) entry which is preliminary data.</text>
</comment>
<gene>
    <name evidence="3" type="ORF">FVW20_10815</name>
</gene>
<dbReference type="PIRSF" id="PIRSF012337">
    <property type="entry name" value="gp45"/>
    <property type="match status" value="1"/>
</dbReference>
<feature type="domain" description="Bacteriophage Mu Gp45 N-terminal" evidence="2">
    <location>
        <begin position="23"/>
        <end position="90"/>
    </location>
</feature>
<name>A0ABS0J504_9BACT</name>
<dbReference type="RefSeq" id="WP_196609550.1">
    <property type="nucleotide sequence ID" value="NZ_VRYY01000308.1"/>
</dbReference>
<dbReference type="InterPro" id="IPR014462">
    <property type="entry name" value="Phage_Mu_Gp45"/>
</dbReference>
<proteinExistence type="predicted"/>
<dbReference type="EMBL" id="VRYY01000308">
    <property type="protein sequence ID" value="MBG3877496.1"/>
    <property type="molecule type" value="Genomic_DNA"/>
</dbReference>
<dbReference type="InterPro" id="IPR013046">
    <property type="entry name" value="GpV/Gp45"/>
</dbReference>
<organism evidence="3 4">
    <name type="scientific">Nitratidesulfovibrio oxamicus</name>
    <dbReference type="NCBI Taxonomy" id="32016"/>
    <lineage>
        <taxon>Bacteria</taxon>
        <taxon>Pseudomonadati</taxon>
        <taxon>Thermodesulfobacteriota</taxon>
        <taxon>Desulfovibrionia</taxon>
        <taxon>Desulfovibrionales</taxon>
        <taxon>Desulfovibrionaceae</taxon>
        <taxon>Nitratidesulfovibrio</taxon>
    </lineage>
</organism>
<evidence type="ECO:0000313" key="4">
    <source>
        <dbReference type="Proteomes" id="UP001194469"/>
    </source>
</evidence>
<reference evidence="3 4" key="1">
    <citation type="submission" date="2019-08" db="EMBL/GenBank/DDBJ databases">
        <authorList>
            <person name="Luo N."/>
        </authorList>
    </citation>
    <scope>NUCLEOTIDE SEQUENCE [LARGE SCALE GENOMIC DNA]</scope>
    <source>
        <strain evidence="3 4">NCIMB 9442</strain>
    </source>
</reference>
<dbReference type="Pfam" id="PF06890">
    <property type="entry name" value="Phage_Mu_Gp45"/>
    <property type="match status" value="1"/>
</dbReference>